<organism evidence="1 2">
    <name type="scientific">Zopfia rhizophila CBS 207.26</name>
    <dbReference type="NCBI Taxonomy" id="1314779"/>
    <lineage>
        <taxon>Eukaryota</taxon>
        <taxon>Fungi</taxon>
        <taxon>Dikarya</taxon>
        <taxon>Ascomycota</taxon>
        <taxon>Pezizomycotina</taxon>
        <taxon>Dothideomycetes</taxon>
        <taxon>Dothideomycetes incertae sedis</taxon>
        <taxon>Zopfiaceae</taxon>
        <taxon>Zopfia</taxon>
    </lineage>
</organism>
<evidence type="ECO:0008006" key="3">
    <source>
        <dbReference type="Google" id="ProtNLM"/>
    </source>
</evidence>
<protein>
    <recommendedName>
        <fullName evidence="3">DDE-1 domain-containing protein</fullName>
    </recommendedName>
</protein>
<feature type="non-terminal residue" evidence="1">
    <location>
        <position position="64"/>
    </location>
</feature>
<sequence length="64" mass="7291">MGVISTSKVVTGSERRHRLKAVQPGNREWVTDLLPGWAIVMSENGWTTNEIGAEWLEHFDMHTK</sequence>
<dbReference type="EMBL" id="ML994693">
    <property type="protein sequence ID" value="KAF2177157.1"/>
    <property type="molecule type" value="Genomic_DNA"/>
</dbReference>
<dbReference type="OrthoDB" id="3926315at2759"/>
<evidence type="ECO:0000313" key="1">
    <source>
        <dbReference type="EMBL" id="KAF2177157.1"/>
    </source>
</evidence>
<reference evidence="1" key="1">
    <citation type="journal article" date="2020" name="Stud. Mycol.">
        <title>101 Dothideomycetes genomes: a test case for predicting lifestyles and emergence of pathogens.</title>
        <authorList>
            <person name="Haridas S."/>
            <person name="Albert R."/>
            <person name="Binder M."/>
            <person name="Bloem J."/>
            <person name="Labutti K."/>
            <person name="Salamov A."/>
            <person name="Andreopoulos B."/>
            <person name="Baker S."/>
            <person name="Barry K."/>
            <person name="Bills G."/>
            <person name="Bluhm B."/>
            <person name="Cannon C."/>
            <person name="Castanera R."/>
            <person name="Culley D."/>
            <person name="Daum C."/>
            <person name="Ezra D."/>
            <person name="Gonzalez J."/>
            <person name="Henrissat B."/>
            <person name="Kuo A."/>
            <person name="Liang C."/>
            <person name="Lipzen A."/>
            <person name="Lutzoni F."/>
            <person name="Magnuson J."/>
            <person name="Mondo S."/>
            <person name="Nolan M."/>
            <person name="Ohm R."/>
            <person name="Pangilinan J."/>
            <person name="Park H.-J."/>
            <person name="Ramirez L."/>
            <person name="Alfaro M."/>
            <person name="Sun H."/>
            <person name="Tritt A."/>
            <person name="Yoshinaga Y."/>
            <person name="Zwiers L.-H."/>
            <person name="Turgeon B."/>
            <person name="Goodwin S."/>
            <person name="Spatafora J."/>
            <person name="Crous P."/>
            <person name="Grigoriev I."/>
        </authorList>
    </citation>
    <scope>NUCLEOTIDE SEQUENCE</scope>
    <source>
        <strain evidence="1">CBS 207.26</strain>
    </source>
</reference>
<proteinExistence type="predicted"/>
<dbReference type="Proteomes" id="UP000800200">
    <property type="component" value="Unassembled WGS sequence"/>
</dbReference>
<evidence type="ECO:0000313" key="2">
    <source>
        <dbReference type="Proteomes" id="UP000800200"/>
    </source>
</evidence>
<accession>A0A6A6DCJ9</accession>
<dbReference type="AlphaFoldDB" id="A0A6A6DCJ9"/>
<name>A0A6A6DCJ9_9PEZI</name>
<gene>
    <name evidence="1" type="ORF">K469DRAFT_471478</name>
</gene>
<keyword evidence="2" id="KW-1185">Reference proteome</keyword>